<dbReference type="EMBL" id="GG749426">
    <property type="protein sequence ID" value="EGE81513.2"/>
    <property type="molecule type" value="Genomic_DNA"/>
</dbReference>
<protein>
    <submittedName>
        <fullName evidence="1">Uncharacterized protein</fullName>
    </submittedName>
</protein>
<proteinExistence type="predicted"/>
<accession>F2TE50</accession>
<sequence length="126" mass="13843">MGAGGCLHIVSPSPKSSSPMQFMQIITELAGRKRKRKKTWATKAGWLDETHLPFPDCCALLFVLFPALAPAFSLSHYPRSVHAADEPLHRGCRAGEESLSQPDSPLVTPARVELCSIVDDWRACWG</sequence>
<dbReference type="AlphaFoldDB" id="F2TE50"/>
<name>F2TE50_AJEDA</name>
<dbReference type="HOGENOM" id="CLU_655471_0_0_1"/>
<evidence type="ECO:0000313" key="1">
    <source>
        <dbReference type="EMBL" id="EGE81513.2"/>
    </source>
</evidence>
<gene>
    <name evidence="1" type="ORF">BDDG_04455</name>
</gene>
<dbReference type="Proteomes" id="UP000007802">
    <property type="component" value="Unassembled WGS sequence"/>
</dbReference>
<reference evidence="1" key="1">
    <citation type="submission" date="2010-03" db="EMBL/GenBank/DDBJ databases">
        <title>Annotation of Blastomyces dermatitidis strain ATCC 18188.</title>
        <authorList>
            <consortium name="The Broad Institute Genome Sequencing Platform"/>
            <consortium name="Broad Institute Genome Sequencing Center for Infectious Disease."/>
            <person name="Cuomo C."/>
            <person name="Klein B."/>
            <person name="Sullivan T."/>
            <person name="Heitman J."/>
            <person name="Young S."/>
            <person name="Zeng Q."/>
            <person name="Gargeya S."/>
            <person name="Alvarado L."/>
            <person name="Berlin A.M."/>
            <person name="Chapman S.B."/>
            <person name="Chen Z."/>
            <person name="Freedman E."/>
            <person name="Gellesch M."/>
            <person name="Goldberg J."/>
            <person name="Griggs A."/>
            <person name="Gujja S."/>
            <person name="Heilman E."/>
            <person name="Heiman D."/>
            <person name="Howarth C."/>
            <person name="Mehta T."/>
            <person name="Neiman D."/>
            <person name="Pearson M."/>
            <person name="Roberts A."/>
            <person name="Saif S."/>
            <person name="Shea T."/>
            <person name="Shenoy N."/>
            <person name="Sisk P."/>
            <person name="Stolte C."/>
            <person name="Sykes S."/>
            <person name="White J."/>
            <person name="Yandava C."/>
            <person name="Haas B."/>
            <person name="Nusbaum C."/>
            <person name="Birren B."/>
        </authorList>
    </citation>
    <scope>NUCLEOTIDE SEQUENCE [LARGE SCALE GENOMIC DNA]</scope>
    <source>
        <strain evidence="1">ATCC 18188</strain>
    </source>
</reference>
<organism evidence="1">
    <name type="scientific">Ajellomyces dermatitidis (strain ATCC 18188 / CBS 674.68)</name>
    <name type="common">Blastomyces dermatitidis</name>
    <dbReference type="NCBI Taxonomy" id="653446"/>
    <lineage>
        <taxon>Eukaryota</taxon>
        <taxon>Fungi</taxon>
        <taxon>Dikarya</taxon>
        <taxon>Ascomycota</taxon>
        <taxon>Pezizomycotina</taxon>
        <taxon>Eurotiomycetes</taxon>
        <taxon>Eurotiomycetidae</taxon>
        <taxon>Onygenales</taxon>
        <taxon>Ajellomycetaceae</taxon>
        <taxon>Blastomyces</taxon>
    </lineage>
</organism>